<dbReference type="InterPro" id="IPR013087">
    <property type="entry name" value="Znf_C2H2_type"/>
</dbReference>
<dbReference type="Pfam" id="PF00096">
    <property type="entry name" value="zf-C2H2"/>
    <property type="match status" value="3"/>
</dbReference>
<dbReference type="SUPFAM" id="SSF57667">
    <property type="entry name" value="beta-beta-alpha zinc fingers"/>
    <property type="match status" value="2"/>
</dbReference>
<reference evidence="14 15" key="1">
    <citation type="submission" date="2024-05" db="EMBL/GenBank/DDBJ databases">
        <authorList>
            <person name="Wallberg A."/>
        </authorList>
    </citation>
    <scope>NUCLEOTIDE SEQUENCE [LARGE SCALE GENOMIC DNA]</scope>
</reference>
<feature type="non-terminal residue" evidence="14">
    <location>
        <position position="136"/>
    </location>
</feature>
<protein>
    <recommendedName>
        <fullName evidence="10">Protein krueppel</fullName>
    </recommendedName>
</protein>
<evidence type="ECO:0000313" key="14">
    <source>
        <dbReference type="EMBL" id="CAL4072313.1"/>
    </source>
</evidence>
<keyword evidence="6 12" id="KW-0863">Zinc-finger</keyword>
<dbReference type="Proteomes" id="UP001497623">
    <property type="component" value="Unassembled WGS sequence"/>
</dbReference>
<evidence type="ECO:0000256" key="11">
    <source>
        <dbReference type="ARBA" id="ARBA00053345"/>
    </source>
</evidence>
<dbReference type="FunFam" id="3.30.160.60:FF:002343">
    <property type="entry name" value="Zinc finger protein 33A"/>
    <property type="match status" value="1"/>
</dbReference>
<evidence type="ECO:0000256" key="8">
    <source>
        <dbReference type="ARBA" id="ARBA00023125"/>
    </source>
</evidence>
<evidence type="ECO:0000256" key="3">
    <source>
        <dbReference type="ARBA" id="ARBA00022492"/>
    </source>
</evidence>
<dbReference type="InterPro" id="IPR036236">
    <property type="entry name" value="Znf_C2H2_sf"/>
</dbReference>
<evidence type="ECO:0000259" key="13">
    <source>
        <dbReference type="PROSITE" id="PS50157"/>
    </source>
</evidence>
<feature type="domain" description="C2H2-type" evidence="13">
    <location>
        <begin position="54"/>
        <end position="81"/>
    </location>
</feature>
<gene>
    <name evidence="14" type="ORF">MNOR_LOCUS8802</name>
</gene>
<organism evidence="14 15">
    <name type="scientific">Meganyctiphanes norvegica</name>
    <name type="common">Northern krill</name>
    <name type="synonym">Thysanopoda norvegica</name>
    <dbReference type="NCBI Taxonomy" id="48144"/>
    <lineage>
        <taxon>Eukaryota</taxon>
        <taxon>Metazoa</taxon>
        <taxon>Ecdysozoa</taxon>
        <taxon>Arthropoda</taxon>
        <taxon>Crustacea</taxon>
        <taxon>Multicrustacea</taxon>
        <taxon>Malacostraca</taxon>
        <taxon>Eumalacostraca</taxon>
        <taxon>Eucarida</taxon>
        <taxon>Euphausiacea</taxon>
        <taxon>Euphausiidae</taxon>
        <taxon>Meganyctiphanes</taxon>
    </lineage>
</organism>
<feature type="domain" description="C2H2-type" evidence="13">
    <location>
        <begin position="110"/>
        <end position="136"/>
    </location>
</feature>
<dbReference type="SMART" id="SM00355">
    <property type="entry name" value="ZnF_C2H2"/>
    <property type="match status" value="3"/>
</dbReference>
<accession>A0AAV2Q5X3</accession>
<dbReference type="PANTHER" id="PTHR23234">
    <property type="entry name" value="ZNF44 PROTEIN"/>
    <property type="match status" value="1"/>
</dbReference>
<dbReference type="PROSITE" id="PS50157">
    <property type="entry name" value="ZINC_FINGER_C2H2_2"/>
    <property type="match status" value="3"/>
</dbReference>
<evidence type="ECO:0000256" key="7">
    <source>
        <dbReference type="ARBA" id="ARBA00022833"/>
    </source>
</evidence>
<comment type="caution">
    <text evidence="14">The sequence shown here is derived from an EMBL/GenBank/DDBJ whole genome shotgun (WGS) entry which is preliminary data.</text>
</comment>
<keyword evidence="5" id="KW-0677">Repeat</keyword>
<dbReference type="PROSITE" id="PS00028">
    <property type="entry name" value="ZINC_FINGER_C2H2_1"/>
    <property type="match status" value="2"/>
</dbReference>
<keyword evidence="3" id="KW-0217">Developmental protein</keyword>
<keyword evidence="8" id="KW-0238">DNA-binding</keyword>
<comment type="function">
    <text evidence="11">Krueppel is a gap class segmentation protein.</text>
</comment>
<dbReference type="Gene3D" id="3.30.160.60">
    <property type="entry name" value="Classic Zinc Finger"/>
    <property type="match status" value="3"/>
</dbReference>
<dbReference type="GO" id="GO:0035282">
    <property type="term" value="P:segmentation"/>
    <property type="evidence" value="ECO:0007669"/>
    <property type="project" value="UniProtKB-KW"/>
</dbReference>
<dbReference type="FunFam" id="3.30.160.60:FF:001954">
    <property type="entry name" value="Zinc finger protein 787"/>
    <property type="match status" value="1"/>
</dbReference>
<dbReference type="GO" id="GO:0006355">
    <property type="term" value="P:regulation of DNA-templated transcription"/>
    <property type="evidence" value="ECO:0007669"/>
    <property type="project" value="UniProtKB-ARBA"/>
</dbReference>
<evidence type="ECO:0000313" key="15">
    <source>
        <dbReference type="Proteomes" id="UP001497623"/>
    </source>
</evidence>
<comment type="similarity">
    <text evidence="2">Belongs to the krueppel C2H2-type zinc-finger protein family.</text>
</comment>
<keyword evidence="4" id="KW-0479">Metal-binding</keyword>
<evidence type="ECO:0000256" key="1">
    <source>
        <dbReference type="ARBA" id="ARBA00004123"/>
    </source>
</evidence>
<feature type="domain" description="C2H2-type" evidence="13">
    <location>
        <begin position="82"/>
        <end position="109"/>
    </location>
</feature>
<dbReference type="EMBL" id="CAXKWB010004154">
    <property type="protein sequence ID" value="CAL4072313.1"/>
    <property type="molecule type" value="Genomic_DNA"/>
</dbReference>
<evidence type="ECO:0000256" key="2">
    <source>
        <dbReference type="ARBA" id="ARBA00006991"/>
    </source>
</evidence>
<dbReference type="AlphaFoldDB" id="A0AAV2Q5X3"/>
<evidence type="ECO:0000256" key="5">
    <source>
        <dbReference type="ARBA" id="ARBA00022737"/>
    </source>
</evidence>
<sequence>MDHLRTLKQEPTSFPLQEIEFITVKVEKHPIKEELSQHFRKPDLFKQEIASLSFQCNLCGKKFAKKFKLVKHQKTCSGEIKFQCSQCVKSFTLKADLVRHQRTHTGERPFQCSQCNKRFIQKSNLVTHQITHTGEK</sequence>
<proteinExistence type="inferred from homology"/>
<evidence type="ECO:0000256" key="10">
    <source>
        <dbReference type="ARBA" id="ARBA00023843"/>
    </source>
</evidence>
<keyword evidence="15" id="KW-1185">Reference proteome</keyword>
<dbReference type="PANTHER" id="PTHR23234:SF10">
    <property type="entry name" value="RIKEN CDNA 6720489N17 GENE-RELATED"/>
    <property type="match status" value="1"/>
</dbReference>
<keyword evidence="3" id="KW-0302">Gap protein</keyword>
<dbReference type="InterPro" id="IPR050758">
    <property type="entry name" value="Znf_C2H2-type"/>
</dbReference>
<evidence type="ECO:0000256" key="6">
    <source>
        <dbReference type="ARBA" id="ARBA00022771"/>
    </source>
</evidence>
<dbReference type="GO" id="GO:0003677">
    <property type="term" value="F:DNA binding"/>
    <property type="evidence" value="ECO:0007669"/>
    <property type="project" value="UniProtKB-KW"/>
</dbReference>
<name>A0AAV2Q5X3_MEGNR</name>
<evidence type="ECO:0000256" key="4">
    <source>
        <dbReference type="ARBA" id="ARBA00022723"/>
    </source>
</evidence>
<keyword evidence="9" id="KW-0539">Nucleus</keyword>
<evidence type="ECO:0000256" key="9">
    <source>
        <dbReference type="ARBA" id="ARBA00023242"/>
    </source>
</evidence>
<dbReference type="GO" id="GO:0008270">
    <property type="term" value="F:zinc ion binding"/>
    <property type="evidence" value="ECO:0007669"/>
    <property type="project" value="UniProtKB-KW"/>
</dbReference>
<dbReference type="GO" id="GO:0005634">
    <property type="term" value="C:nucleus"/>
    <property type="evidence" value="ECO:0007669"/>
    <property type="project" value="UniProtKB-SubCell"/>
</dbReference>
<evidence type="ECO:0000256" key="12">
    <source>
        <dbReference type="PROSITE-ProRule" id="PRU00042"/>
    </source>
</evidence>
<comment type="subcellular location">
    <subcellularLocation>
        <location evidence="1">Nucleus</location>
    </subcellularLocation>
</comment>
<keyword evidence="7" id="KW-0862">Zinc</keyword>